<gene>
    <name evidence="1" type="ORF">H9945_05445</name>
</gene>
<dbReference type="Proteomes" id="UP000886803">
    <property type="component" value="Unassembled WGS sequence"/>
</dbReference>
<comment type="caution">
    <text evidence="1">The sequence shown here is derived from an EMBL/GenBank/DDBJ whole genome shotgun (WGS) entry which is preliminary data.</text>
</comment>
<dbReference type="EMBL" id="DWYG01000084">
    <property type="protein sequence ID" value="HJB41927.1"/>
    <property type="molecule type" value="Genomic_DNA"/>
</dbReference>
<organism evidence="1 2">
    <name type="scientific">Candidatus Gemmiger avicola</name>
    <dbReference type="NCBI Taxonomy" id="2838605"/>
    <lineage>
        <taxon>Bacteria</taxon>
        <taxon>Bacillati</taxon>
        <taxon>Bacillota</taxon>
        <taxon>Clostridia</taxon>
        <taxon>Eubacteriales</taxon>
        <taxon>Gemmiger</taxon>
    </lineage>
</organism>
<reference evidence="1" key="2">
    <citation type="submission" date="2021-04" db="EMBL/GenBank/DDBJ databases">
        <authorList>
            <person name="Gilroy R."/>
        </authorList>
    </citation>
    <scope>NUCLEOTIDE SEQUENCE</scope>
    <source>
        <strain evidence="1">ChiBcec8-13705</strain>
    </source>
</reference>
<proteinExistence type="predicted"/>
<protein>
    <submittedName>
        <fullName evidence="1">Uncharacterized protein</fullName>
    </submittedName>
</protein>
<evidence type="ECO:0000313" key="2">
    <source>
        <dbReference type="Proteomes" id="UP000886803"/>
    </source>
</evidence>
<name>A0A9D2S2X1_9FIRM</name>
<accession>A0A9D2S2X1</accession>
<evidence type="ECO:0000313" key="1">
    <source>
        <dbReference type="EMBL" id="HJB41927.1"/>
    </source>
</evidence>
<sequence>QTQFKTHDFGVELNKVVHALRAKGGCGLLADRHHMSEFCARHPETALGTGFAAVYGVKLKTVSRTYLLRCDPRKGETNFCLYAYETPLLEHCVEQLARQRPAPTGTRSREEAR</sequence>
<dbReference type="AlphaFoldDB" id="A0A9D2S2X1"/>
<feature type="non-terminal residue" evidence="1">
    <location>
        <position position="1"/>
    </location>
</feature>
<reference evidence="1" key="1">
    <citation type="journal article" date="2021" name="PeerJ">
        <title>Extensive microbial diversity within the chicken gut microbiome revealed by metagenomics and culture.</title>
        <authorList>
            <person name="Gilroy R."/>
            <person name="Ravi A."/>
            <person name="Getino M."/>
            <person name="Pursley I."/>
            <person name="Horton D.L."/>
            <person name="Alikhan N.F."/>
            <person name="Baker D."/>
            <person name="Gharbi K."/>
            <person name="Hall N."/>
            <person name="Watson M."/>
            <person name="Adriaenssens E.M."/>
            <person name="Foster-Nyarko E."/>
            <person name="Jarju S."/>
            <person name="Secka A."/>
            <person name="Antonio M."/>
            <person name="Oren A."/>
            <person name="Chaudhuri R.R."/>
            <person name="La Ragione R."/>
            <person name="Hildebrand F."/>
            <person name="Pallen M.J."/>
        </authorList>
    </citation>
    <scope>NUCLEOTIDE SEQUENCE</scope>
    <source>
        <strain evidence="1">ChiBcec8-13705</strain>
    </source>
</reference>